<protein>
    <submittedName>
        <fullName evidence="2">MULE transposase domain-containing protein</fullName>
    </submittedName>
</protein>
<dbReference type="AlphaFoldDB" id="A0A914PTG1"/>
<name>A0A914PTG1_9BILA</name>
<keyword evidence="1" id="KW-1185">Reference proteome</keyword>
<organism evidence="1 2">
    <name type="scientific">Panagrolaimus davidi</name>
    <dbReference type="NCBI Taxonomy" id="227884"/>
    <lineage>
        <taxon>Eukaryota</taxon>
        <taxon>Metazoa</taxon>
        <taxon>Ecdysozoa</taxon>
        <taxon>Nematoda</taxon>
        <taxon>Chromadorea</taxon>
        <taxon>Rhabditida</taxon>
        <taxon>Tylenchina</taxon>
        <taxon>Panagrolaimomorpha</taxon>
        <taxon>Panagrolaimoidea</taxon>
        <taxon>Panagrolaimidae</taxon>
        <taxon>Panagrolaimus</taxon>
    </lineage>
</organism>
<dbReference type="Proteomes" id="UP000887578">
    <property type="component" value="Unplaced"/>
</dbReference>
<reference evidence="2" key="1">
    <citation type="submission" date="2022-11" db="UniProtKB">
        <authorList>
            <consortium name="WormBaseParasite"/>
        </authorList>
    </citation>
    <scope>IDENTIFICATION</scope>
</reference>
<evidence type="ECO:0000313" key="2">
    <source>
        <dbReference type="WBParaSite" id="PDA_v2.g21983.t1"/>
    </source>
</evidence>
<accession>A0A914PTG1</accession>
<evidence type="ECO:0000313" key="1">
    <source>
        <dbReference type="Proteomes" id="UP000887578"/>
    </source>
</evidence>
<proteinExistence type="predicted"/>
<dbReference type="WBParaSite" id="PDA_v2.g21983.t1">
    <property type="protein sequence ID" value="PDA_v2.g21983.t1"/>
    <property type="gene ID" value="PDA_v2.g21983"/>
</dbReference>
<sequence length="317" mass="36457">MIVLYYTDKFIEPDELFCDGTFLYAPQLPEVPQRNIQLYRIFGLIHETVIVPCFTIIMQKKTEDEYKIVFEAIADIVGRWRLAARIAHFDGETAAVNAFKSIRKFRRIKCKMCSFHVRQCLHRHGATLGLTRDYGEEKNQFIKHFTTSIGGLQHAPTGILDEAVTALNDFLNGQHAIDQAVIEKLQYLLNEYFVPTWLEHSLGIEFVSAADVTTNCTNNYAETFHGNQKLFYKQPHAKLGQFLFDDRRLQNCLETEIKLMESGDHDIPEKNDDGDRKRASTRARMMNQLAVANVNRGEIILKYVHRLGKYAGMAGEF</sequence>